<protein>
    <submittedName>
        <fullName evidence="5">ShKT domain-containing protein</fullName>
    </submittedName>
</protein>
<dbReference type="Proteomes" id="UP000492821">
    <property type="component" value="Unassembled WGS sequence"/>
</dbReference>
<feature type="disulfide bond" evidence="1">
    <location>
        <begin position="138"/>
        <end position="172"/>
    </location>
</feature>
<organism evidence="4 5">
    <name type="scientific">Panagrellus redivivus</name>
    <name type="common">Microworm</name>
    <dbReference type="NCBI Taxonomy" id="6233"/>
    <lineage>
        <taxon>Eukaryota</taxon>
        <taxon>Metazoa</taxon>
        <taxon>Ecdysozoa</taxon>
        <taxon>Nematoda</taxon>
        <taxon>Chromadorea</taxon>
        <taxon>Rhabditida</taxon>
        <taxon>Tylenchina</taxon>
        <taxon>Panagrolaimomorpha</taxon>
        <taxon>Panagrolaimoidea</taxon>
        <taxon>Panagrolaimidae</taxon>
        <taxon>Panagrellus</taxon>
    </lineage>
</organism>
<feature type="domain" description="ShKT" evidence="3">
    <location>
        <begin position="226"/>
        <end position="263"/>
    </location>
</feature>
<dbReference type="SMART" id="SM00254">
    <property type="entry name" value="ShKT"/>
    <property type="match status" value="5"/>
</dbReference>
<sequence length="263" mass="27796">MHRFLIFAALVATAYAAGVSTTVEDTSTLRCQYDNRTLMPSAFVCADQLSDCVSIFSGNASGSTRPSLCNNDDMQDKAAQCAKTCGICCEQPEYDCVDSPSAPINCTSNKRFCSNGNWTTVMAQYCPATCGLCLQGSCKDEAPSCTQFASMCENINFYTYMSQRCAKTCGKCGSSGSTGSCVDIATNCAANSNLCNNSVYYNLMTTNCASTCGRCGSSSGGSGSSCTNANANCATWTSNGFCSSSFYTQAQKRQYCAQSCNLC</sequence>
<comment type="caution">
    <text evidence="1">Lacks conserved residue(s) required for the propagation of feature annotation.</text>
</comment>
<evidence type="ECO:0000256" key="2">
    <source>
        <dbReference type="SAM" id="SignalP"/>
    </source>
</evidence>
<dbReference type="Gene3D" id="1.10.10.1870">
    <property type="entry name" value="ShTK domain-like"/>
    <property type="match status" value="1"/>
</dbReference>
<dbReference type="Pfam" id="PF01549">
    <property type="entry name" value="ShK"/>
    <property type="match status" value="5"/>
</dbReference>
<dbReference type="AlphaFoldDB" id="A0A7E4UWD6"/>
<evidence type="ECO:0000313" key="5">
    <source>
        <dbReference type="WBParaSite" id="Pan_g13600.t1"/>
    </source>
</evidence>
<dbReference type="PROSITE" id="PS51670">
    <property type="entry name" value="SHKT"/>
    <property type="match status" value="4"/>
</dbReference>
<evidence type="ECO:0000313" key="4">
    <source>
        <dbReference type="Proteomes" id="UP000492821"/>
    </source>
</evidence>
<feature type="domain" description="ShKT" evidence="3">
    <location>
        <begin position="96"/>
        <end position="133"/>
    </location>
</feature>
<feature type="chain" id="PRO_5028907408" evidence="2">
    <location>
        <begin position="17"/>
        <end position="263"/>
    </location>
</feature>
<proteinExistence type="predicted"/>
<dbReference type="InterPro" id="IPR003582">
    <property type="entry name" value="ShKT_dom"/>
</dbReference>
<keyword evidence="4" id="KW-1185">Reference proteome</keyword>
<accession>A0A7E4UWD6</accession>
<reference evidence="5" key="2">
    <citation type="submission" date="2020-10" db="UniProtKB">
        <authorList>
            <consortium name="WormBaseParasite"/>
        </authorList>
    </citation>
    <scope>IDENTIFICATION</scope>
</reference>
<evidence type="ECO:0000256" key="1">
    <source>
        <dbReference type="PROSITE-ProRule" id="PRU01005"/>
    </source>
</evidence>
<dbReference type="PANTHER" id="PTHR21724:SF109">
    <property type="entry name" value="SHKT DOMAIN-CONTAINING PROTEIN"/>
    <property type="match status" value="1"/>
</dbReference>
<feature type="domain" description="ShKT" evidence="3">
    <location>
        <begin position="138"/>
        <end position="172"/>
    </location>
</feature>
<evidence type="ECO:0000259" key="3">
    <source>
        <dbReference type="PROSITE" id="PS51670"/>
    </source>
</evidence>
<name>A0A7E4UWD6_PANRE</name>
<keyword evidence="1" id="KW-1015">Disulfide bond</keyword>
<feature type="disulfide bond" evidence="1">
    <location>
        <begin position="181"/>
        <end position="215"/>
    </location>
</feature>
<feature type="signal peptide" evidence="2">
    <location>
        <begin position="1"/>
        <end position="16"/>
    </location>
</feature>
<dbReference type="WBParaSite" id="Pan_g13600.t1">
    <property type="protein sequence ID" value="Pan_g13600.t1"/>
    <property type="gene ID" value="Pan_g13600"/>
</dbReference>
<feature type="domain" description="ShKT" evidence="3">
    <location>
        <begin position="181"/>
        <end position="215"/>
    </location>
</feature>
<dbReference type="Gene3D" id="1.10.10.1940">
    <property type="match status" value="3"/>
</dbReference>
<keyword evidence="2" id="KW-0732">Signal</keyword>
<dbReference type="PANTHER" id="PTHR21724">
    <property type="entry name" value="SHKT DOMAIN-CONTAINING PROTEIN"/>
    <property type="match status" value="1"/>
</dbReference>
<reference evidence="4" key="1">
    <citation type="journal article" date="2013" name="Genetics">
        <title>The draft genome and transcriptome of Panagrellus redivivus are shaped by the harsh demands of a free-living lifestyle.</title>
        <authorList>
            <person name="Srinivasan J."/>
            <person name="Dillman A.R."/>
            <person name="Macchietto M.G."/>
            <person name="Heikkinen L."/>
            <person name="Lakso M."/>
            <person name="Fracchia K.M."/>
            <person name="Antoshechkin I."/>
            <person name="Mortazavi A."/>
            <person name="Wong G."/>
            <person name="Sternberg P.W."/>
        </authorList>
    </citation>
    <scope>NUCLEOTIDE SEQUENCE [LARGE SCALE GENOMIC DNA]</scope>
    <source>
        <strain evidence="4">MT8872</strain>
    </source>
</reference>